<evidence type="ECO:0000313" key="3">
    <source>
        <dbReference type="Proteomes" id="UP001152321"/>
    </source>
</evidence>
<comment type="caution">
    <text evidence="2">The sequence shown here is derived from an EMBL/GenBank/DDBJ whole genome shotgun (WGS) entry which is preliminary data.</text>
</comment>
<feature type="signal peptide" evidence="1">
    <location>
        <begin position="1"/>
        <end position="22"/>
    </location>
</feature>
<proteinExistence type="predicted"/>
<sequence length="202" mass="22059">MLKKKAILAFMSGLLIQSVASAGVKEAAFQCVYFTCPAILLRVTGVSYLLENIERNKQAQKIVAATEDANFFKSHVIQSNRGELANDLYNKLVIHVAPGDVVTQSVQVKHTSGDGSYYYTSEDALLEVDTTQPILLENRIATGVKINGRALISPALAEAHLAVQFLIFSDALVVKDTDRTQYSIATDALSLNEIAIMFAHKK</sequence>
<evidence type="ECO:0000313" key="2">
    <source>
        <dbReference type="EMBL" id="MDG0815092.1"/>
    </source>
</evidence>
<keyword evidence="3" id="KW-1185">Reference proteome</keyword>
<feature type="chain" id="PRO_5045407776" description="FAS1 domain-containing protein" evidence="1">
    <location>
        <begin position="23"/>
        <end position="202"/>
    </location>
</feature>
<evidence type="ECO:0008006" key="4">
    <source>
        <dbReference type="Google" id="ProtNLM"/>
    </source>
</evidence>
<organism evidence="2 3">
    <name type="scientific">Bdellovibrio svalbardensis</name>
    <dbReference type="NCBI Taxonomy" id="2972972"/>
    <lineage>
        <taxon>Bacteria</taxon>
        <taxon>Pseudomonadati</taxon>
        <taxon>Bdellovibrionota</taxon>
        <taxon>Bdellovibrionia</taxon>
        <taxon>Bdellovibrionales</taxon>
        <taxon>Pseudobdellovibrionaceae</taxon>
        <taxon>Bdellovibrio</taxon>
    </lineage>
</organism>
<accession>A0ABT6DE37</accession>
<reference evidence="2" key="1">
    <citation type="submission" date="2022-08" db="EMBL/GenBank/DDBJ databases">
        <title>Novel Bdellovibrio Species Isolated from Svalbard: Designation Bdellovibrio svalbardensis.</title>
        <authorList>
            <person name="Mitchell R.J."/>
            <person name="Choi S.Y."/>
        </authorList>
    </citation>
    <scope>NUCLEOTIDE SEQUENCE</scope>
    <source>
        <strain evidence="2">PAP01</strain>
    </source>
</reference>
<dbReference type="RefSeq" id="WP_277576569.1">
    <property type="nucleotide sequence ID" value="NZ_JANRMI010000001.1"/>
</dbReference>
<gene>
    <name evidence="2" type="ORF">NWE73_01870</name>
</gene>
<dbReference type="EMBL" id="JANRMI010000001">
    <property type="protein sequence ID" value="MDG0815092.1"/>
    <property type="molecule type" value="Genomic_DNA"/>
</dbReference>
<name>A0ABT6DE37_9BACT</name>
<keyword evidence="1" id="KW-0732">Signal</keyword>
<protein>
    <recommendedName>
        <fullName evidence="4">FAS1 domain-containing protein</fullName>
    </recommendedName>
</protein>
<evidence type="ECO:0000256" key="1">
    <source>
        <dbReference type="SAM" id="SignalP"/>
    </source>
</evidence>
<dbReference type="Proteomes" id="UP001152321">
    <property type="component" value="Unassembled WGS sequence"/>
</dbReference>